<dbReference type="eggNOG" id="ENOG502QSVZ">
    <property type="taxonomic scope" value="Eukaryota"/>
</dbReference>
<dbReference type="Proteomes" id="UP000005222">
    <property type="component" value="Chromosome K"/>
</dbReference>
<dbReference type="Pfam" id="PF14558">
    <property type="entry name" value="TRP_N"/>
    <property type="match status" value="1"/>
</dbReference>
<feature type="transmembrane region" description="Helical" evidence="8">
    <location>
        <begin position="553"/>
        <end position="574"/>
    </location>
</feature>
<evidence type="ECO:0000259" key="10">
    <source>
        <dbReference type="SMART" id="SM01320"/>
    </source>
</evidence>
<dbReference type="STRING" id="559304.G8Y8R4"/>
<dbReference type="EMBL" id="FO082049">
    <property type="protein sequence ID" value="CCE83828.1"/>
    <property type="molecule type" value="Genomic_DNA"/>
</dbReference>
<dbReference type="AlphaFoldDB" id="G8Y8R4"/>
<evidence type="ECO:0000313" key="13">
    <source>
        <dbReference type="Proteomes" id="UP000005222"/>
    </source>
</evidence>
<dbReference type="EMBL" id="FO082048">
    <property type="protein sequence ID" value="CCE84859.1"/>
    <property type="molecule type" value="Genomic_DNA"/>
</dbReference>
<keyword evidence="4 9" id="KW-0732">Signal</keyword>
<feature type="signal peptide" evidence="9">
    <location>
        <begin position="1"/>
        <end position="20"/>
    </location>
</feature>
<keyword evidence="5 8" id="KW-1133">Transmembrane helix</keyword>
<evidence type="ECO:0000313" key="11">
    <source>
        <dbReference type="EMBL" id="CCE83828.1"/>
    </source>
</evidence>
<dbReference type="GO" id="GO:0009272">
    <property type="term" value="P:fungal-type cell wall biogenesis"/>
    <property type="evidence" value="ECO:0007669"/>
    <property type="project" value="TreeGrafter"/>
</dbReference>
<feature type="region of interest" description="Disordered" evidence="7">
    <location>
        <begin position="744"/>
        <end position="766"/>
    </location>
</feature>
<dbReference type="InterPro" id="IPR040241">
    <property type="entry name" value="TRP_Flc/Pkd2-like"/>
</dbReference>
<evidence type="ECO:0000256" key="2">
    <source>
        <dbReference type="ARBA" id="ARBA00010642"/>
    </source>
</evidence>
<organism evidence="11 13">
    <name type="scientific">Pichia sorbitophila (strain ATCC MYA-4447 / BCRC 22081 / CBS 7064 / NBRC 10061 / NRRL Y-12695)</name>
    <name type="common">Hybrid yeast</name>
    <dbReference type="NCBI Taxonomy" id="559304"/>
    <lineage>
        <taxon>Eukaryota</taxon>
        <taxon>Fungi</taxon>
        <taxon>Dikarya</taxon>
        <taxon>Ascomycota</taxon>
        <taxon>Saccharomycotina</taxon>
        <taxon>Pichiomycetes</taxon>
        <taxon>Debaryomycetaceae</taxon>
        <taxon>Millerozyma</taxon>
    </lineage>
</organism>
<reference evidence="13" key="2">
    <citation type="journal article" date="2012" name="G3 (Bethesda)">
        <title>Pichia sorbitophila, an interspecies yeast hybrid reveals early steps of genome resolution following polyploidization.</title>
        <authorList>
            <person name="Leh Louis V."/>
            <person name="Despons L."/>
            <person name="Friedrich A."/>
            <person name="Martin T."/>
            <person name="Durrens P."/>
            <person name="Casaregola S."/>
            <person name="Neuveglise C."/>
            <person name="Fairhead C."/>
            <person name="Marck C."/>
            <person name="Cruz J.A."/>
            <person name="Straub M.L."/>
            <person name="Kugler V."/>
            <person name="Sacerdot C."/>
            <person name="Uzunov Z."/>
            <person name="Thierry A."/>
            <person name="Weiss S."/>
            <person name="Bleykasten C."/>
            <person name="De Montigny J."/>
            <person name="Jacques N."/>
            <person name="Jung P."/>
            <person name="Lemaire M."/>
            <person name="Mallet S."/>
            <person name="Morel G."/>
            <person name="Richard G.F."/>
            <person name="Sarkar A."/>
            <person name="Savel G."/>
            <person name="Schacherer J."/>
            <person name="Seret M.L."/>
            <person name="Talla E."/>
            <person name="Samson G."/>
            <person name="Jubin C."/>
            <person name="Poulain J."/>
            <person name="Vacherie B."/>
            <person name="Barbe V."/>
            <person name="Pelletier E."/>
            <person name="Sherman D.J."/>
            <person name="Westhof E."/>
            <person name="Weissenbach J."/>
            <person name="Baret P.V."/>
            <person name="Wincker P."/>
            <person name="Gaillardin C."/>
            <person name="Dujon B."/>
            <person name="Souciet J.L."/>
        </authorList>
    </citation>
    <scope>NUCLEOTIDE SEQUENCE [LARGE SCALE GENOMIC DNA]</scope>
    <source>
        <strain evidence="13">ATCC MYA-4447 / BCRC 22081 / CBS 7064 / NBRC 10061 / NRRL Y-12695</strain>
    </source>
</reference>
<dbReference type="Proteomes" id="UP000005222">
    <property type="component" value="Chromosome L"/>
</dbReference>
<dbReference type="InterPro" id="IPR010308">
    <property type="entry name" value="TRP_C"/>
</dbReference>
<dbReference type="InterPro" id="IPR032800">
    <property type="entry name" value="TRP_N"/>
</dbReference>
<dbReference type="SMART" id="SM01320">
    <property type="entry name" value="TRP_N"/>
    <property type="match status" value="1"/>
</dbReference>
<dbReference type="GO" id="GO:0055085">
    <property type="term" value="P:transmembrane transport"/>
    <property type="evidence" value="ECO:0007669"/>
    <property type="project" value="TreeGrafter"/>
</dbReference>
<dbReference type="OrthoDB" id="5212126at2759"/>
<feature type="domain" description="ML-like" evidence="10">
    <location>
        <begin position="22"/>
        <end position="161"/>
    </location>
</feature>
<dbReference type="OMA" id="SINADWK"/>
<keyword evidence="13" id="KW-1185">Reference proteome</keyword>
<dbReference type="HOGENOM" id="CLU_010226_0_1_1"/>
<gene>
    <name evidence="11" type="primary">Piso0_004418</name>
    <name evidence="11" type="ORF">GNLVRS01_PISO0K16444g</name>
    <name evidence="12" type="ORF">GNLVRS01_PISO0L16445g</name>
</gene>
<proteinExistence type="inferred from homology"/>
<dbReference type="FunCoup" id="G8Y8R4">
    <property type="interactions" value="92"/>
</dbReference>
<feature type="chain" id="PRO_5007664911" evidence="9">
    <location>
        <begin position="21"/>
        <end position="766"/>
    </location>
</feature>
<feature type="compositionally biased region" description="Polar residues" evidence="7">
    <location>
        <begin position="757"/>
        <end position="766"/>
    </location>
</feature>
<feature type="transmembrane region" description="Helical" evidence="8">
    <location>
        <begin position="586"/>
        <end position="612"/>
    </location>
</feature>
<evidence type="ECO:0000256" key="9">
    <source>
        <dbReference type="SAM" id="SignalP"/>
    </source>
</evidence>
<evidence type="ECO:0000256" key="7">
    <source>
        <dbReference type="SAM" id="MobiDB-lite"/>
    </source>
</evidence>
<evidence type="ECO:0000256" key="1">
    <source>
        <dbReference type="ARBA" id="ARBA00004141"/>
    </source>
</evidence>
<feature type="transmembrane region" description="Helical" evidence="8">
    <location>
        <begin position="357"/>
        <end position="378"/>
    </location>
</feature>
<comment type="similarity">
    <text evidence="2">Belongs to the transient receptor potential (TRP) ion channel family.</text>
</comment>
<feature type="region of interest" description="Disordered" evidence="7">
    <location>
        <begin position="684"/>
        <end position="707"/>
    </location>
</feature>
<evidence type="ECO:0000313" key="12">
    <source>
        <dbReference type="EMBL" id="CCE84859.1"/>
    </source>
</evidence>
<comment type="subcellular location">
    <subcellularLocation>
        <location evidence="1">Membrane</location>
        <topology evidence="1">Multi-pass membrane protein</topology>
    </subcellularLocation>
</comment>
<feature type="transmembrane region" description="Helical" evidence="8">
    <location>
        <begin position="496"/>
        <end position="516"/>
    </location>
</feature>
<name>G8Y8R4_PICSO</name>
<accession>G8Y8R4</accession>
<dbReference type="PANTHER" id="PTHR31145">
    <property type="entry name" value="INTEGRAL MEMBRANE PROTEIN (AFU_ORTHOLOGUE AFUA_7G01610)"/>
    <property type="match status" value="1"/>
</dbReference>
<protein>
    <submittedName>
        <fullName evidence="11">Piso0_004418 protein</fullName>
    </submittedName>
</protein>
<evidence type="ECO:0000256" key="4">
    <source>
        <dbReference type="ARBA" id="ARBA00022729"/>
    </source>
</evidence>
<evidence type="ECO:0000256" key="8">
    <source>
        <dbReference type="SAM" id="Phobius"/>
    </source>
</evidence>
<reference evidence="11" key="1">
    <citation type="submission" date="2011-10" db="EMBL/GenBank/DDBJ databases">
        <authorList>
            <person name="Genoscope - CEA"/>
        </authorList>
    </citation>
    <scope>NUCLEOTIDE SEQUENCE</scope>
</reference>
<dbReference type="Pfam" id="PF06011">
    <property type="entry name" value="TRP"/>
    <property type="match status" value="1"/>
</dbReference>
<keyword evidence="6 8" id="KW-0472">Membrane</keyword>
<keyword evidence="3 8" id="KW-0812">Transmembrane</keyword>
<feature type="transmembrane region" description="Helical" evidence="8">
    <location>
        <begin position="522"/>
        <end position="541"/>
    </location>
</feature>
<dbReference type="GO" id="GO:0016020">
    <property type="term" value="C:membrane"/>
    <property type="evidence" value="ECO:0007669"/>
    <property type="project" value="UniProtKB-SubCell"/>
</dbReference>
<feature type="transmembrane region" description="Helical" evidence="8">
    <location>
        <begin position="432"/>
        <end position="457"/>
    </location>
</feature>
<dbReference type="InParanoid" id="G8Y8R4"/>
<evidence type="ECO:0000256" key="6">
    <source>
        <dbReference type="ARBA" id="ARBA00023136"/>
    </source>
</evidence>
<sequence>MKVAGLWAAVVLMLVQFSMAIRHMKSTSLLTCMKNSSFTASHFNVVFYPDNSTVYFDITAIANIDGYVGAKVDVIAYGINAISKNITFCSLNYKTICPFSSGHLELTKYQKIPEKFIKEIPSVAYTIPDLDARVRVVLYDTNNTKTYACVEAVLSNGKTVQNKYVSWPIAAVSGLGVLTSGVVSVIGHSNTAAHIASNSMSLFVYFQSLSLTAMLAVAKVPPIAAAWAQNFEWSLGIVRTKFVQDIANWYIQATGGTPTDILKTSYLSISVQKKIKRSAKYILDSFYNSQSIPSLSKRASVSLDTGNFGYSDKLDNSLYTVNEKSSDLSSKILILRGMQRVAYLAGIELTNLFMTSIMFLLFVAFVLVVCISAFKAVIEICIRSKILNEGRFGEYRQQWSYIIKGSLYRLLLLAFPQICVMCLWQFTENDSAGTIVIAVFLLAVVLILLFQASIRVFHLGRKSVRQFKNPAYLLYGDSKFLNKFGFIYVHYRADKYYFVTITLVYVLLKTLFIAVLQQHGRPQSVIVFAIELIYCVLVCWLRPFMDKRTNAFNITISIINAINALFFMFFSYIFNQPQIVASVMAVVYFVLNAVFALFLLLFTIISCVIALVSKNPDTRYQPMKDDRVSFLPRFDKSGKNVGGDKKDDMELMALGAIAMRGHENGGKPNHLLDEDESIYDEDTALSNHDSRRHNANVYGDDESESKRDSYYLEAVEPTAPTSTIVGNPNSAMNNYNTAYNRSVNFRTPDNSHKEQRNNGNSVPNLI</sequence>
<evidence type="ECO:0000256" key="5">
    <source>
        <dbReference type="ARBA" id="ARBA00022989"/>
    </source>
</evidence>
<feature type="transmembrane region" description="Helical" evidence="8">
    <location>
        <begin position="406"/>
        <end position="426"/>
    </location>
</feature>
<evidence type="ECO:0000256" key="3">
    <source>
        <dbReference type="ARBA" id="ARBA00022692"/>
    </source>
</evidence>
<dbReference type="PANTHER" id="PTHR31145:SF2">
    <property type="entry name" value="FLAVIN CARRIER PROTEIN 2"/>
    <property type="match status" value="1"/>
</dbReference>